<evidence type="ECO:0000256" key="1">
    <source>
        <dbReference type="ARBA" id="ARBA00004613"/>
    </source>
</evidence>
<evidence type="ECO:0000256" key="4">
    <source>
        <dbReference type="ARBA" id="ARBA00022525"/>
    </source>
</evidence>
<evidence type="ECO:0000256" key="6">
    <source>
        <dbReference type="SAM" id="SignalP"/>
    </source>
</evidence>
<evidence type="ECO:0000256" key="5">
    <source>
        <dbReference type="ARBA" id="ARBA00022729"/>
    </source>
</evidence>
<dbReference type="OrthoDB" id="6093351at2759"/>
<dbReference type="GO" id="GO:0005125">
    <property type="term" value="F:cytokine activity"/>
    <property type="evidence" value="ECO:0007669"/>
    <property type="project" value="UniProtKB-KW"/>
</dbReference>
<evidence type="ECO:0000256" key="3">
    <source>
        <dbReference type="ARBA" id="ARBA00022514"/>
    </source>
</evidence>
<dbReference type="PRINTS" id="PR01932">
    <property type="entry name" value="INTRLEUKIN17"/>
</dbReference>
<keyword evidence="5 6" id="KW-0732">Signal</keyword>
<gene>
    <name evidence="8" type="primary">LOC105894436</name>
</gene>
<keyword evidence="3" id="KW-0202">Cytokine</keyword>
<evidence type="ECO:0000313" key="8">
    <source>
        <dbReference type="RefSeq" id="XP_012676410.1"/>
    </source>
</evidence>
<dbReference type="RefSeq" id="XP_012676410.1">
    <property type="nucleotide sequence ID" value="XM_012820956.2"/>
</dbReference>
<dbReference type="InterPro" id="IPR020440">
    <property type="entry name" value="IL-17_chr"/>
</dbReference>
<protein>
    <submittedName>
        <fullName evidence="8">Interleukin-17F-like</fullName>
    </submittedName>
</protein>
<dbReference type="Pfam" id="PF06083">
    <property type="entry name" value="IL17"/>
    <property type="match status" value="1"/>
</dbReference>
<dbReference type="SUPFAM" id="SSF57501">
    <property type="entry name" value="Cystine-knot cytokines"/>
    <property type="match status" value="1"/>
</dbReference>
<evidence type="ECO:0000256" key="2">
    <source>
        <dbReference type="ARBA" id="ARBA00007236"/>
    </source>
</evidence>
<evidence type="ECO:0000313" key="7">
    <source>
        <dbReference type="Proteomes" id="UP000515152"/>
    </source>
</evidence>
<reference evidence="8" key="1">
    <citation type="submission" date="2025-08" db="UniProtKB">
        <authorList>
            <consortium name="RefSeq"/>
        </authorList>
    </citation>
    <scope>IDENTIFICATION</scope>
</reference>
<comment type="subcellular location">
    <subcellularLocation>
        <location evidence="1">Secreted</location>
    </subcellularLocation>
</comment>
<organism evidence="7 8">
    <name type="scientific">Clupea harengus</name>
    <name type="common">Atlantic herring</name>
    <dbReference type="NCBI Taxonomy" id="7950"/>
    <lineage>
        <taxon>Eukaryota</taxon>
        <taxon>Metazoa</taxon>
        <taxon>Chordata</taxon>
        <taxon>Craniata</taxon>
        <taxon>Vertebrata</taxon>
        <taxon>Euteleostomi</taxon>
        <taxon>Actinopterygii</taxon>
        <taxon>Neopterygii</taxon>
        <taxon>Teleostei</taxon>
        <taxon>Clupei</taxon>
        <taxon>Clupeiformes</taxon>
        <taxon>Clupeoidei</taxon>
        <taxon>Clupeidae</taxon>
        <taxon>Clupea</taxon>
    </lineage>
</organism>
<sequence length="165" mass="18187">MTTTQDSQASQIFKLAVVLALALLLLEVDGVCSGNGGRKGRNPKSSVNKKLLLFNGALPKLPVQISAIHNKSLSPWEITISRDSSRVPKFISEARCLKKGCVGPDGEEDLSLESAPIQHEVMVLKMVHDKVRGQRKRKREIVYQLSFQVITVGCTCIRPSVVRHD</sequence>
<dbReference type="InterPro" id="IPR010345">
    <property type="entry name" value="IL-17_fam"/>
</dbReference>
<keyword evidence="7" id="KW-1185">Reference proteome</keyword>
<dbReference type="GO" id="GO:0006954">
    <property type="term" value="P:inflammatory response"/>
    <property type="evidence" value="ECO:0007669"/>
    <property type="project" value="InterPro"/>
</dbReference>
<dbReference type="InterPro" id="IPR029034">
    <property type="entry name" value="Cystine-knot_cytokine"/>
</dbReference>
<proteinExistence type="inferred from homology"/>
<dbReference type="AlphaFoldDB" id="A0A6P3VN39"/>
<feature type="signal peptide" evidence="6">
    <location>
        <begin position="1"/>
        <end position="30"/>
    </location>
</feature>
<keyword evidence="4" id="KW-0964">Secreted</keyword>
<dbReference type="GeneID" id="105894436"/>
<accession>A0A6P3VN39</accession>
<dbReference type="Gene3D" id="2.10.90.10">
    <property type="entry name" value="Cystine-knot cytokines"/>
    <property type="match status" value="1"/>
</dbReference>
<feature type="chain" id="PRO_5027581461" evidence="6">
    <location>
        <begin position="31"/>
        <end position="165"/>
    </location>
</feature>
<dbReference type="Proteomes" id="UP000515152">
    <property type="component" value="Chromosome 15"/>
</dbReference>
<comment type="similarity">
    <text evidence="2">Belongs to the IL-17 family.</text>
</comment>
<dbReference type="GO" id="GO:0005615">
    <property type="term" value="C:extracellular space"/>
    <property type="evidence" value="ECO:0007669"/>
    <property type="project" value="UniProtKB-KW"/>
</dbReference>
<dbReference type="KEGG" id="char:105894436"/>
<name>A0A6P3VN39_CLUHA</name>